<reference evidence="1 2" key="1">
    <citation type="submission" date="2023-02" db="EMBL/GenBank/DDBJ databases">
        <title>LHISI_Scaffold_Assembly.</title>
        <authorList>
            <person name="Stuart O.P."/>
            <person name="Cleave R."/>
            <person name="Magrath M.J.L."/>
            <person name="Mikheyev A.S."/>
        </authorList>
    </citation>
    <scope>NUCLEOTIDE SEQUENCE [LARGE SCALE GENOMIC DNA]</scope>
    <source>
        <strain evidence="1">Daus_M_001</strain>
        <tissue evidence="1">Leg muscle</tissue>
    </source>
</reference>
<name>A0ABQ9IJ44_9NEOP</name>
<organism evidence="1 2">
    <name type="scientific">Dryococelus australis</name>
    <dbReference type="NCBI Taxonomy" id="614101"/>
    <lineage>
        <taxon>Eukaryota</taxon>
        <taxon>Metazoa</taxon>
        <taxon>Ecdysozoa</taxon>
        <taxon>Arthropoda</taxon>
        <taxon>Hexapoda</taxon>
        <taxon>Insecta</taxon>
        <taxon>Pterygota</taxon>
        <taxon>Neoptera</taxon>
        <taxon>Polyneoptera</taxon>
        <taxon>Phasmatodea</taxon>
        <taxon>Verophasmatodea</taxon>
        <taxon>Anareolatae</taxon>
        <taxon>Phasmatidae</taxon>
        <taxon>Eurycanthinae</taxon>
        <taxon>Dryococelus</taxon>
    </lineage>
</organism>
<evidence type="ECO:0000313" key="1">
    <source>
        <dbReference type="EMBL" id="KAJ8896666.1"/>
    </source>
</evidence>
<protein>
    <submittedName>
        <fullName evidence="1">Uncharacterized protein</fullName>
    </submittedName>
</protein>
<accession>A0ABQ9IJ44</accession>
<sequence length="116" mass="13283">MDGTCFNCKKTLNEGKVMTVTWRLKGLITAREKRDDGSVDLFNDAEMKKTTILVYSDFRQTYTRPSVIKKDGSNILAATCVNVEENRQLRLRSLLKPFDISSDCVLWSSGSRRERN</sequence>
<evidence type="ECO:0000313" key="2">
    <source>
        <dbReference type="Proteomes" id="UP001159363"/>
    </source>
</evidence>
<keyword evidence="2" id="KW-1185">Reference proteome</keyword>
<gene>
    <name evidence="1" type="ORF">PR048_002010</name>
</gene>
<comment type="caution">
    <text evidence="1">The sequence shown here is derived from an EMBL/GenBank/DDBJ whole genome shotgun (WGS) entry which is preliminary data.</text>
</comment>
<dbReference type="Proteomes" id="UP001159363">
    <property type="component" value="Chromosome 1"/>
</dbReference>
<proteinExistence type="predicted"/>
<dbReference type="EMBL" id="JARBHB010000001">
    <property type="protein sequence ID" value="KAJ8896666.1"/>
    <property type="molecule type" value="Genomic_DNA"/>
</dbReference>